<name>A0A2S8SP12_9BACT</name>
<dbReference type="AlphaFoldDB" id="A0A2S8SP12"/>
<dbReference type="SUPFAM" id="SSF51735">
    <property type="entry name" value="NAD(P)-binding Rossmann-fold domains"/>
    <property type="match status" value="1"/>
</dbReference>
<dbReference type="EMBL" id="NIGF01000030">
    <property type="protein sequence ID" value="PQV62530.1"/>
    <property type="molecule type" value="Genomic_DNA"/>
</dbReference>
<dbReference type="PANTHER" id="PTHR43377:SF1">
    <property type="entry name" value="BILIVERDIN REDUCTASE A"/>
    <property type="match status" value="1"/>
</dbReference>
<evidence type="ECO:0000313" key="3">
    <source>
        <dbReference type="EMBL" id="PQV62530.1"/>
    </source>
</evidence>
<feature type="domain" description="GFO/IDH/MocA-like oxidoreductase" evidence="2">
    <location>
        <begin position="135"/>
        <end position="254"/>
    </location>
</feature>
<evidence type="ECO:0000259" key="2">
    <source>
        <dbReference type="Pfam" id="PF22725"/>
    </source>
</evidence>
<dbReference type="InterPro" id="IPR051450">
    <property type="entry name" value="Gfo/Idh/MocA_Oxidoreductases"/>
</dbReference>
<dbReference type="Proteomes" id="UP000237684">
    <property type="component" value="Unassembled WGS sequence"/>
</dbReference>
<protein>
    <submittedName>
        <fullName evidence="3">Putative dehydrogenase</fullName>
    </submittedName>
</protein>
<dbReference type="RefSeq" id="WP_106381315.1">
    <property type="nucleotide sequence ID" value="NZ_NIGF01000030.1"/>
</dbReference>
<feature type="domain" description="Gfo/Idh/MocA-like oxidoreductase N-terminal" evidence="1">
    <location>
        <begin position="4"/>
        <end position="124"/>
    </location>
</feature>
<dbReference type="OrthoDB" id="9800252at2"/>
<dbReference type="SUPFAM" id="SSF55347">
    <property type="entry name" value="Glyceraldehyde-3-phosphate dehydrogenase-like, C-terminal domain"/>
    <property type="match status" value="1"/>
</dbReference>
<dbReference type="PANTHER" id="PTHR43377">
    <property type="entry name" value="BILIVERDIN REDUCTASE A"/>
    <property type="match status" value="1"/>
</dbReference>
<proteinExistence type="predicted"/>
<keyword evidence="4" id="KW-1185">Reference proteome</keyword>
<accession>A0A2S8SP12</accession>
<dbReference type="Gene3D" id="3.40.50.720">
    <property type="entry name" value="NAD(P)-binding Rossmann-like Domain"/>
    <property type="match status" value="1"/>
</dbReference>
<dbReference type="InterPro" id="IPR036291">
    <property type="entry name" value="NAD(P)-bd_dom_sf"/>
</dbReference>
<dbReference type="Pfam" id="PF01408">
    <property type="entry name" value="GFO_IDH_MocA"/>
    <property type="match status" value="1"/>
</dbReference>
<dbReference type="Gene3D" id="3.30.360.10">
    <property type="entry name" value="Dihydrodipicolinate Reductase, domain 2"/>
    <property type="match status" value="1"/>
</dbReference>
<gene>
    <name evidence="3" type="ORF">B1R32_13017</name>
</gene>
<sequence length="344" mass="37045">MPKIRVLQVGCGGISNVWLPPATQFPDVEIAGLVDLNPDAAQACIQKIGLNPETPIFTDLKTALSEVSPDAVFDCTIPLAHTPTALLSFEHGAHVLSEKPMSDTLDGATQALDAAKNAGKIYAVIQNYRYANGPRRLKQFLDTKIIGDVTTVNADMYLGAHFGGFRDEMEHVLLLDMAIHTFDMARFLSGTDPLSVFCHEWNPKGSWYAHDASASAIFEMTEGVVSNFRGSWCATGLPSDFASSWRIIGERGTVLWDGKDGFSCEVEAGSEGFQRPVQKIEVPDGDFGSKAQGHGGVIREFLDAIQSGGANGEAPETRAEDNIKSLKMVLGAVESSRSGAKVRL</sequence>
<reference evidence="3 4" key="1">
    <citation type="journal article" date="2018" name="Syst. Appl. Microbiol.">
        <title>Abditibacterium utsteinense sp. nov., the first cultivated member of candidate phylum FBP, isolated from ice-free Antarctic soil samples.</title>
        <authorList>
            <person name="Tahon G."/>
            <person name="Tytgat B."/>
            <person name="Lebbe L."/>
            <person name="Carlier A."/>
            <person name="Willems A."/>
        </authorList>
    </citation>
    <scope>NUCLEOTIDE SEQUENCE [LARGE SCALE GENOMIC DNA]</scope>
    <source>
        <strain evidence="3 4">LMG 29911</strain>
    </source>
</reference>
<organism evidence="3 4">
    <name type="scientific">Abditibacterium utsteinense</name>
    <dbReference type="NCBI Taxonomy" id="1960156"/>
    <lineage>
        <taxon>Bacteria</taxon>
        <taxon>Pseudomonadati</taxon>
        <taxon>Abditibacteriota</taxon>
        <taxon>Abditibacteriia</taxon>
        <taxon>Abditibacteriales</taxon>
        <taxon>Abditibacteriaceae</taxon>
        <taxon>Abditibacterium</taxon>
    </lineage>
</organism>
<evidence type="ECO:0000259" key="1">
    <source>
        <dbReference type="Pfam" id="PF01408"/>
    </source>
</evidence>
<dbReference type="Pfam" id="PF22725">
    <property type="entry name" value="GFO_IDH_MocA_C3"/>
    <property type="match status" value="1"/>
</dbReference>
<comment type="caution">
    <text evidence="3">The sequence shown here is derived from an EMBL/GenBank/DDBJ whole genome shotgun (WGS) entry which is preliminary data.</text>
</comment>
<evidence type="ECO:0000313" key="4">
    <source>
        <dbReference type="Proteomes" id="UP000237684"/>
    </source>
</evidence>
<dbReference type="InterPro" id="IPR000683">
    <property type="entry name" value="Gfo/Idh/MocA-like_OxRdtase_N"/>
</dbReference>
<dbReference type="InParanoid" id="A0A2S8SP12"/>
<dbReference type="GO" id="GO:0000166">
    <property type="term" value="F:nucleotide binding"/>
    <property type="evidence" value="ECO:0007669"/>
    <property type="project" value="InterPro"/>
</dbReference>
<dbReference type="InterPro" id="IPR055170">
    <property type="entry name" value="GFO_IDH_MocA-like_dom"/>
</dbReference>